<gene>
    <name evidence="1" type="ORF">EV668_2128</name>
</gene>
<organism evidence="1 2">
    <name type="scientific">Enterovirga rhinocerotis</name>
    <dbReference type="NCBI Taxonomy" id="1339210"/>
    <lineage>
        <taxon>Bacteria</taxon>
        <taxon>Pseudomonadati</taxon>
        <taxon>Pseudomonadota</taxon>
        <taxon>Alphaproteobacteria</taxon>
        <taxon>Hyphomicrobiales</taxon>
        <taxon>Methylobacteriaceae</taxon>
        <taxon>Enterovirga</taxon>
    </lineage>
</organism>
<dbReference type="EMBL" id="SNZR01000011">
    <property type="protein sequence ID" value="TDR94838.1"/>
    <property type="molecule type" value="Genomic_DNA"/>
</dbReference>
<proteinExistence type="predicted"/>
<accession>A0A4R7C8S4</accession>
<sequence length="89" mass="9611">MTDQEIERIANEALNALLSPYGFVRADVTSGEDDLGDPALFVRAHFVAGSPIVPGAVLGDGLAAFRARLREAGEARFPYFDVQYARARA</sequence>
<dbReference type="AlphaFoldDB" id="A0A4R7C8S4"/>
<dbReference type="OrthoDB" id="7998953at2"/>
<evidence type="ECO:0000313" key="2">
    <source>
        <dbReference type="Proteomes" id="UP000295122"/>
    </source>
</evidence>
<keyword evidence="2" id="KW-1185">Reference proteome</keyword>
<protein>
    <submittedName>
        <fullName evidence="1">Uncharacterized protein</fullName>
    </submittedName>
</protein>
<reference evidence="1 2" key="1">
    <citation type="submission" date="2019-03" db="EMBL/GenBank/DDBJ databases">
        <title>Genomic Encyclopedia of Type Strains, Phase IV (KMG-IV): sequencing the most valuable type-strain genomes for metagenomic binning, comparative biology and taxonomic classification.</title>
        <authorList>
            <person name="Goeker M."/>
        </authorList>
    </citation>
    <scope>NUCLEOTIDE SEQUENCE [LARGE SCALE GENOMIC DNA]</scope>
    <source>
        <strain evidence="1 2">DSM 25903</strain>
    </source>
</reference>
<comment type="caution">
    <text evidence="1">The sequence shown here is derived from an EMBL/GenBank/DDBJ whole genome shotgun (WGS) entry which is preliminary data.</text>
</comment>
<dbReference type="Proteomes" id="UP000295122">
    <property type="component" value="Unassembled WGS sequence"/>
</dbReference>
<evidence type="ECO:0000313" key="1">
    <source>
        <dbReference type="EMBL" id="TDR94838.1"/>
    </source>
</evidence>
<dbReference type="RefSeq" id="WP_133769696.1">
    <property type="nucleotide sequence ID" value="NZ_SNZR01000011.1"/>
</dbReference>
<name>A0A4R7C8S4_9HYPH</name>